<dbReference type="PANTHER" id="PTHR33048:SF47">
    <property type="entry name" value="INTEGRAL MEMBRANE PROTEIN-RELATED"/>
    <property type="match status" value="1"/>
</dbReference>
<comment type="subcellular location">
    <subcellularLocation>
        <location evidence="1">Membrane</location>
        <topology evidence="1">Multi-pass membrane protein</topology>
    </subcellularLocation>
</comment>
<feature type="transmembrane region" description="Helical" evidence="6">
    <location>
        <begin position="98"/>
        <end position="118"/>
    </location>
</feature>
<proteinExistence type="inferred from homology"/>
<sequence length="181" mass="20388">MPIASQWDSDLQPTCVNQEALFATALATDVVTDFLVLFLPVYQIWKLQMPFTRKIMIICIFLLGGLVSIVGIIRLHFLKQLYTALAVSPDITLIYAKVFYWTIIETNVGVLSACLPILRPIQERVSRDFSFSKLRSLLEHLLPSPSGNKSDVHLISMEEGLDFNKTNTLRVSEPSKASRGF</sequence>
<comment type="similarity">
    <text evidence="5">Belongs to the SAT4 family.</text>
</comment>
<evidence type="ECO:0000256" key="2">
    <source>
        <dbReference type="ARBA" id="ARBA00022692"/>
    </source>
</evidence>
<keyword evidence="9" id="KW-1185">Reference proteome</keyword>
<accession>A0A423WWN0</accession>
<dbReference type="InterPro" id="IPR052337">
    <property type="entry name" value="SAT4-like"/>
</dbReference>
<organism evidence="8 9">
    <name type="scientific">Cytospora schulzeri</name>
    <dbReference type="NCBI Taxonomy" id="448051"/>
    <lineage>
        <taxon>Eukaryota</taxon>
        <taxon>Fungi</taxon>
        <taxon>Dikarya</taxon>
        <taxon>Ascomycota</taxon>
        <taxon>Pezizomycotina</taxon>
        <taxon>Sordariomycetes</taxon>
        <taxon>Sordariomycetidae</taxon>
        <taxon>Diaporthales</taxon>
        <taxon>Cytosporaceae</taxon>
        <taxon>Cytospora</taxon>
    </lineage>
</organism>
<dbReference type="Pfam" id="PF20684">
    <property type="entry name" value="Fung_rhodopsin"/>
    <property type="match status" value="1"/>
</dbReference>
<evidence type="ECO:0000256" key="4">
    <source>
        <dbReference type="ARBA" id="ARBA00023136"/>
    </source>
</evidence>
<evidence type="ECO:0000259" key="7">
    <source>
        <dbReference type="Pfam" id="PF20684"/>
    </source>
</evidence>
<feature type="transmembrane region" description="Helical" evidence="6">
    <location>
        <begin position="55"/>
        <end position="78"/>
    </location>
</feature>
<name>A0A423WWN0_9PEZI</name>
<dbReference type="GO" id="GO:0016020">
    <property type="term" value="C:membrane"/>
    <property type="evidence" value="ECO:0007669"/>
    <property type="project" value="UniProtKB-SubCell"/>
</dbReference>
<evidence type="ECO:0000256" key="6">
    <source>
        <dbReference type="SAM" id="Phobius"/>
    </source>
</evidence>
<keyword evidence="2 6" id="KW-0812">Transmembrane</keyword>
<dbReference type="PANTHER" id="PTHR33048">
    <property type="entry name" value="PTH11-LIKE INTEGRAL MEMBRANE PROTEIN (AFU_ORTHOLOGUE AFUA_5G11245)"/>
    <property type="match status" value="1"/>
</dbReference>
<feature type="transmembrane region" description="Helical" evidence="6">
    <location>
        <begin position="20"/>
        <end position="43"/>
    </location>
</feature>
<comment type="caution">
    <text evidence="8">The sequence shown here is derived from an EMBL/GenBank/DDBJ whole genome shotgun (WGS) entry which is preliminary data.</text>
</comment>
<reference evidence="8 9" key="1">
    <citation type="submission" date="2015-09" db="EMBL/GenBank/DDBJ databases">
        <title>Host preference determinants of Valsa canker pathogens revealed by comparative genomics.</title>
        <authorList>
            <person name="Yin Z."/>
            <person name="Huang L."/>
        </authorList>
    </citation>
    <scope>NUCLEOTIDE SEQUENCE [LARGE SCALE GENOMIC DNA]</scope>
    <source>
        <strain evidence="8 9">03-1</strain>
    </source>
</reference>
<dbReference type="AlphaFoldDB" id="A0A423WWN0"/>
<evidence type="ECO:0000256" key="1">
    <source>
        <dbReference type="ARBA" id="ARBA00004141"/>
    </source>
</evidence>
<evidence type="ECO:0000313" key="9">
    <source>
        <dbReference type="Proteomes" id="UP000283895"/>
    </source>
</evidence>
<dbReference type="EMBL" id="LKEA01000007">
    <property type="protein sequence ID" value="ROW07872.1"/>
    <property type="molecule type" value="Genomic_DNA"/>
</dbReference>
<feature type="domain" description="Rhodopsin" evidence="7">
    <location>
        <begin position="2"/>
        <end position="122"/>
    </location>
</feature>
<evidence type="ECO:0000313" key="8">
    <source>
        <dbReference type="EMBL" id="ROW07872.1"/>
    </source>
</evidence>
<keyword evidence="3 6" id="KW-1133">Transmembrane helix</keyword>
<dbReference type="Proteomes" id="UP000283895">
    <property type="component" value="Unassembled WGS sequence"/>
</dbReference>
<keyword evidence="4 6" id="KW-0472">Membrane</keyword>
<protein>
    <recommendedName>
        <fullName evidence="7">Rhodopsin domain-containing protein</fullName>
    </recommendedName>
</protein>
<evidence type="ECO:0000256" key="3">
    <source>
        <dbReference type="ARBA" id="ARBA00022989"/>
    </source>
</evidence>
<dbReference type="InterPro" id="IPR049326">
    <property type="entry name" value="Rhodopsin_dom_fungi"/>
</dbReference>
<gene>
    <name evidence="8" type="ORF">VMCG_03664</name>
</gene>
<evidence type="ECO:0000256" key="5">
    <source>
        <dbReference type="ARBA" id="ARBA00038359"/>
    </source>
</evidence>
<dbReference type="OrthoDB" id="5393606at2759"/>
<dbReference type="STRING" id="356882.A0A423WWN0"/>